<gene>
    <name evidence="1" type="ORF">CC99x_00951</name>
    <name evidence="2" type="ORF">CC99x_010400</name>
</gene>
<name>A0A0Q9YSN9_9GAMM</name>
<dbReference type="AlphaFoldDB" id="A0A0Q9YSN9"/>
<keyword evidence="1" id="KW-0808">Transferase</keyword>
<dbReference type="PANTHER" id="PTHR34822:SF1">
    <property type="entry name" value="GRPB FAMILY PROTEIN"/>
    <property type="match status" value="1"/>
</dbReference>
<dbReference type="RefSeq" id="WP_057624081.1">
    <property type="nucleotide sequence ID" value="NZ_LKHV02000001.1"/>
</dbReference>
<keyword evidence="3" id="KW-1185">Reference proteome</keyword>
<sequence length="185" mass="21162">MNKPPAKDMIEFSDYHSEWSVMAMVEIALLKKNSKDLTNIILHVEHVGSTAIPGIKAKPIIDLYVGVRSVAEAQPLISIIEQMGYQYWAENPNPNKMFFVKGMPPFGMGRTHHIHVVQYDSDYFKARVAFRDFLIQHPSYAREYEHLKITLAAKDNTDREAYTDAKSEFITKILRLAGFKGDTSR</sequence>
<comment type="caution">
    <text evidence="1">The sequence shown here is derived from an EMBL/GenBank/DDBJ whole genome shotgun (WGS) entry which is preliminary data.</text>
</comment>
<reference evidence="1" key="1">
    <citation type="submission" date="2015-09" db="EMBL/GenBank/DDBJ databases">
        <title>Draft Genome Sequences of Two Novel Amoeba-resistant Intranuclear Bacteria, Candidatus Berkiella cookevillensis and Candidatus Berkiella aquae.</title>
        <authorList>
            <person name="Mehari Y.T."/>
            <person name="Arivett B.A."/>
            <person name="Farone A.L."/>
            <person name="Gunderson J.H."/>
            <person name="Farone M.B."/>
        </authorList>
    </citation>
    <scope>NUCLEOTIDE SEQUENCE [LARGE SCALE GENOMIC DNA]</scope>
    <source>
        <strain evidence="1">CC99</strain>
    </source>
</reference>
<keyword evidence="1" id="KW-0418">Kinase</keyword>
<evidence type="ECO:0000313" key="2">
    <source>
        <dbReference type="EMBL" id="MCS5709315.1"/>
    </source>
</evidence>
<dbReference type="SUPFAM" id="SSF81301">
    <property type="entry name" value="Nucleotidyltransferase"/>
    <property type="match status" value="1"/>
</dbReference>
<dbReference type="STRING" id="437022.CC99x_00951"/>
<reference evidence="2" key="3">
    <citation type="submission" date="2021-06" db="EMBL/GenBank/DDBJ databases">
        <title>Genomic Description and Analysis of Intracellular Bacteria, Candidatus Berkiella cookevillensis and Candidatus Berkiella aquae.</title>
        <authorList>
            <person name="Kidane D.T."/>
            <person name="Mehari Y.T."/>
            <person name="Rice F.C."/>
            <person name="Arivett B.A."/>
            <person name="Farone A.L."/>
            <person name="Berk S.G."/>
            <person name="Farone M.B."/>
        </authorList>
    </citation>
    <scope>NUCLEOTIDE SEQUENCE</scope>
    <source>
        <strain evidence="2">CC99</strain>
    </source>
</reference>
<dbReference type="EMBL" id="LKHV01000004">
    <property type="protein sequence ID" value="KRG18963.1"/>
    <property type="molecule type" value="Genomic_DNA"/>
</dbReference>
<dbReference type="Proteomes" id="UP000051494">
    <property type="component" value="Unassembled WGS sequence"/>
</dbReference>
<evidence type="ECO:0000313" key="3">
    <source>
        <dbReference type="Proteomes" id="UP000051494"/>
    </source>
</evidence>
<dbReference type="EMBL" id="LKHV02000001">
    <property type="protein sequence ID" value="MCS5709315.1"/>
    <property type="molecule type" value="Genomic_DNA"/>
</dbReference>
<dbReference type="InterPro" id="IPR007344">
    <property type="entry name" value="GrpB/CoaE"/>
</dbReference>
<dbReference type="Gene3D" id="3.30.460.10">
    <property type="entry name" value="Beta Polymerase, domain 2"/>
    <property type="match status" value="1"/>
</dbReference>
<dbReference type="GO" id="GO:0016301">
    <property type="term" value="F:kinase activity"/>
    <property type="evidence" value="ECO:0007669"/>
    <property type="project" value="UniProtKB-KW"/>
</dbReference>
<proteinExistence type="predicted"/>
<dbReference type="PANTHER" id="PTHR34822">
    <property type="entry name" value="GRPB DOMAIN PROTEIN (AFU_ORTHOLOGUE AFUA_1G01530)"/>
    <property type="match status" value="1"/>
</dbReference>
<organism evidence="1">
    <name type="scientific">Candidatus Berkiella cookevillensis</name>
    <dbReference type="NCBI Taxonomy" id="437022"/>
    <lineage>
        <taxon>Bacteria</taxon>
        <taxon>Pseudomonadati</taxon>
        <taxon>Pseudomonadota</taxon>
        <taxon>Gammaproteobacteria</taxon>
        <taxon>Candidatus Berkiellales</taxon>
        <taxon>Candidatus Berkiellaceae</taxon>
        <taxon>Candidatus Berkiella</taxon>
    </lineage>
</organism>
<accession>A0A0Q9YSN9</accession>
<dbReference type="InterPro" id="IPR043519">
    <property type="entry name" value="NT_sf"/>
</dbReference>
<dbReference type="OrthoDB" id="9801669at2"/>
<evidence type="ECO:0000313" key="1">
    <source>
        <dbReference type="EMBL" id="KRG18963.1"/>
    </source>
</evidence>
<dbReference type="PATRIC" id="fig|1590042.3.peg.973"/>
<dbReference type="Pfam" id="PF04229">
    <property type="entry name" value="GrpB"/>
    <property type="match status" value="1"/>
</dbReference>
<protein>
    <submittedName>
        <fullName evidence="1">Dephospho-CoA kinase/protein folding accessory domain-containing protein</fullName>
    </submittedName>
    <submittedName>
        <fullName evidence="2">GrpB family protein</fullName>
    </submittedName>
</protein>
<reference evidence="2" key="2">
    <citation type="journal article" date="2016" name="Genome Announc.">
        <title>Draft Genome Sequences of Two Novel Amoeba-Resistant Intranuclear Bacteria, 'Candidatus Berkiella cookevillensis' and 'Candidatus Berkiella aquae'.</title>
        <authorList>
            <person name="Mehari Y.T."/>
            <person name="Arivett B.A."/>
            <person name="Farone A.L."/>
            <person name="Gunderson J.H."/>
            <person name="Farone M.B."/>
        </authorList>
    </citation>
    <scope>NUCLEOTIDE SEQUENCE</scope>
    <source>
        <strain evidence="2">CC99</strain>
    </source>
</reference>